<dbReference type="AlphaFoldDB" id="A0A0B7NHK7"/>
<feature type="signal peptide" evidence="1">
    <location>
        <begin position="1"/>
        <end position="22"/>
    </location>
</feature>
<gene>
    <name evidence="2" type="primary">PARPA_09190.1 scaffold 35568</name>
</gene>
<evidence type="ECO:0000313" key="3">
    <source>
        <dbReference type="Proteomes" id="UP000054107"/>
    </source>
</evidence>
<keyword evidence="3" id="KW-1185">Reference proteome</keyword>
<accession>A0A0B7NHK7</accession>
<evidence type="ECO:0000313" key="2">
    <source>
        <dbReference type="EMBL" id="CEP14999.1"/>
    </source>
</evidence>
<sequence>MQLKSTTVAFISSLLFQAIALAMPFDKRGTGVDIGVNSSSDFCSYLPPHPGQSVSATENDADPFCTAAKKYAECFPVGFIQSAHFLRTDRYVQVTGKINHTTYDILTNDGGGQYDNKVFIILYICVLTTENIV</sequence>
<protein>
    <submittedName>
        <fullName evidence="2">Uncharacterized protein</fullName>
    </submittedName>
</protein>
<dbReference type="EMBL" id="LN731785">
    <property type="protein sequence ID" value="CEP14999.1"/>
    <property type="molecule type" value="Genomic_DNA"/>
</dbReference>
<name>A0A0B7NHK7_9FUNG</name>
<proteinExistence type="predicted"/>
<organism evidence="2 3">
    <name type="scientific">Parasitella parasitica</name>
    <dbReference type="NCBI Taxonomy" id="35722"/>
    <lineage>
        <taxon>Eukaryota</taxon>
        <taxon>Fungi</taxon>
        <taxon>Fungi incertae sedis</taxon>
        <taxon>Mucoromycota</taxon>
        <taxon>Mucoromycotina</taxon>
        <taxon>Mucoromycetes</taxon>
        <taxon>Mucorales</taxon>
        <taxon>Mucorineae</taxon>
        <taxon>Mucoraceae</taxon>
        <taxon>Parasitella</taxon>
    </lineage>
</organism>
<dbReference type="OrthoDB" id="3044029at2759"/>
<keyword evidence="1" id="KW-0732">Signal</keyword>
<evidence type="ECO:0000256" key="1">
    <source>
        <dbReference type="SAM" id="SignalP"/>
    </source>
</evidence>
<reference evidence="2 3" key="1">
    <citation type="submission" date="2014-09" db="EMBL/GenBank/DDBJ databases">
        <authorList>
            <person name="Ellenberger Sabrina"/>
        </authorList>
    </citation>
    <scope>NUCLEOTIDE SEQUENCE [LARGE SCALE GENOMIC DNA]</scope>
    <source>
        <strain evidence="2 3">CBS 412.66</strain>
    </source>
</reference>
<feature type="chain" id="PRO_5002135394" evidence="1">
    <location>
        <begin position="23"/>
        <end position="133"/>
    </location>
</feature>
<dbReference type="Proteomes" id="UP000054107">
    <property type="component" value="Unassembled WGS sequence"/>
</dbReference>
<dbReference type="STRING" id="35722.A0A0B7NHK7"/>